<comment type="caution">
    <text evidence="6">The sequence shown here is derived from an EMBL/GenBank/DDBJ whole genome shotgun (WGS) entry which is preliminary data.</text>
</comment>
<reference evidence="6" key="1">
    <citation type="submission" date="2019-08" db="EMBL/GenBank/DDBJ databases">
        <authorList>
            <person name="Kucharzyk K."/>
            <person name="Murdoch R.W."/>
            <person name="Higgins S."/>
            <person name="Loffler F."/>
        </authorList>
    </citation>
    <scope>NUCLEOTIDE SEQUENCE</scope>
</reference>
<dbReference type="GO" id="GO:0003700">
    <property type="term" value="F:DNA-binding transcription factor activity"/>
    <property type="evidence" value="ECO:0007669"/>
    <property type="project" value="TreeGrafter"/>
</dbReference>
<keyword evidence="2" id="KW-0238">DNA-binding</keyword>
<protein>
    <submittedName>
        <fullName evidence="6">Uncharacterized protein</fullName>
    </submittedName>
</protein>
<dbReference type="PROSITE" id="PS51063">
    <property type="entry name" value="HTH_CRP_2"/>
    <property type="match status" value="1"/>
</dbReference>
<gene>
    <name evidence="6" type="ORF">SDC9_70553</name>
</gene>
<accession>A0A644Y676</accession>
<dbReference type="PANTHER" id="PTHR24567">
    <property type="entry name" value="CRP FAMILY TRANSCRIPTIONAL REGULATORY PROTEIN"/>
    <property type="match status" value="1"/>
</dbReference>
<organism evidence="6">
    <name type="scientific">bioreactor metagenome</name>
    <dbReference type="NCBI Taxonomy" id="1076179"/>
    <lineage>
        <taxon>unclassified sequences</taxon>
        <taxon>metagenomes</taxon>
        <taxon>ecological metagenomes</taxon>
    </lineage>
</organism>
<dbReference type="InterPro" id="IPR012318">
    <property type="entry name" value="HTH_CRP"/>
</dbReference>
<dbReference type="InterPro" id="IPR018490">
    <property type="entry name" value="cNMP-bd_dom_sf"/>
</dbReference>
<evidence type="ECO:0000313" key="6">
    <source>
        <dbReference type="EMBL" id="MPM24072.1"/>
    </source>
</evidence>
<evidence type="ECO:0000256" key="1">
    <source>
        <dbReference type="ARBA" id="ARBA00023015"/>
    </source>
</evidence>
<dbReference type="SUPFAM" id="SSF51206">
    <property type="entry name" value="cAMP-binding domain-like"/>
    <property type="match status" value="1"/>
</dbReference>
<dbReference type="Pfam" id="PF00027">
    <property type="entry name" value="cNMP_binding"/>
    <property type="match status" value="1"/>
</dbReference>
<dbReference type="InterPro" id="IPR050397">
    <property type="entry name" value="Env_Response_Regulators"/>
</dbReference>
<dbReference type="PANTHER" id="PTHR24567:SF58">
    <property type="entry name" value="CYCLIC AMP-BINDING REGULATORY PROTEIN"/>
    <property type="match status" value="1"/>
</dbReference>
<dbReference type="PROSITE" id="PS50042">
    <property type="entry name" value="CNMP_BINDING_3"/>
    <property type="match status" value="1"/>
</dbReference>
<dbReference type="SUPFAM" id="SSF46785">
    <property type="entry name" value="Winged helix' DNA-binding domain"/>
    <property type="match status" value="1"/>
</dbReference>
<evidence type="ECO:0000259" key="5">
    <source>
        <dbReference type="PROSITE" id="PS51063"/>
    </source>
</evidence>
<dbReference type="SMART" id="SM00100">
    <property type="entry name" value="cNMP"/>
    <property type="match status" value="1"/>
</dbReference>
<evidence type="ECO:0000256" key="3">
    <source>
        <dbReference type="ARBA" id="ARBA00023163"/>
    </source>
</evidence>
<dbReference type="InterPro" id="IPR036390">
    <property type="entry name" value="WH_DNA-bd_sf"/>
</dbReference>
<dbReference type="EMBL" id="VSSQ01004180">
    <property type="protein sequence ID" value="MPM24072.1"/>
    <property type="molecule type" value="Genomic_DNA"/>
</dbReference>
<dbReference type="Gene3D" id="2.60.120.10">
    <property type="entry name" value="Jelly Rolls"/>
    <property type="match status" value="1"/>
</dbReference>
<dbReference type="InterPro" id="IPR000595">
    <property type="entry name" value="cNMP-bd_dom"/>
</dbReference>
<keyword evidence="1" id="KW-0805">Transcription regulation</keyword>
<feature type="domain" description="HTH crp-type" evidence="5">
    <location>
        <begin position="153"/>
        <end position="218"/>
    </location>
</feature>
<dbReference type="GO" id="GO:0003677">
    <property type="term" value="F:DNA binding"/>
    <property type="evidence" value="ECO:0007669"/>
    <property type="project" value="UniProtKB-KW"/>
</dbReference>
<proteinExistence type="predicted"/>
<dbReference type="CDD" id="cd00038">
    <property type="entry name" value="CAP_ED"/>
    <property type="match status" value="1"/>
</dbReference>
<dbReference type="InterPro" id="IPR014710">
    <property type="entry name" value="RmlC-like_jellyroll"/>
</dbReference>
<evidence type="ECO:0000259" key="4">
    <source>
        <dbReference type="PROSITE" id="PS50042"/>
    </source>
</evidence>
<sequence length="218" mass="24878">MKFEEIMKECPLFTGIDDTQLEPLLGCLDAKYCSYKKDEFIFRVDEKAEFVGVVLAGAANIIQEDYWGNRAILGRVSPGELFGEAFSCAESNRLHVSAIATEPSVIMQINYRRIITVCPASCIFHTRLITNMLKVLANKNIMLTRKIEHISRRTTKEKLLSFLSDQALLKNSSEIIIPYNRQELADFLCVERSALSRELGEMKKEGLLDYDKNRFVLL</sequence>
<dbReference type="AlphaFoldDB" id="A0A644Y676"/>
<name>A0A644Y676_9ZZZZ</name>
<dbReference type="GO" id="GO:0005829">
    <property type="term" value="C:cytosol"/>
    <property type="evidence" value="ECO:0007669"/>
    <property type="project" value="TreeGrafter"/>
</dbReference>
<keyword evidence="3" id="KW-0804">Transcription</keyword>
<evidence type="ECO:0000256" key="2">
    <source>
        <dbReference type="ARBA" id="ARBA00023125"/>
    </source>
</evidence>
<dbReference type="Pfam" id="PF13545">
    <property type="entry name" value="HTH_Crp_2"/>
    <property type="match status" value="1"/>
</dbReference>
<feature type="domain" description="Cyclic nucleotide-binding" evidence="4">
    <location>
        <begin position="12"/>
        <end position="84"/>
    </location>
</feature>